<accession>A0A8S5NPL7</accession>
<name>A0A8S5NPL7_9CAUD</name>
<organism evidence="1">
    <name type="scientific">Myoviridae sp. ctagO6</name>
    <dbReference type="NCBI Taxonomy" id="2826667"/>
    <lineage>
        <taxon>Viruses</taxon>
        <taxon>Duplodnaviria</taxon>
        <taxon>Heunggongvirae</taxon>
        <taxon>Uroviricota</taxon>
        <taxon>Caudoviricetes</taxon>
    </lineage>
</organism>
<protein>
    <submittedName>
        <fullName evidence="1">Uncharacterized protein</fullName>
    </submittedName>
</protein>
<dbReference type="EMBL" id="BK015215">
    <property type="protein sequence ID" value="DAD96316.1"/>
    <property type="molecule type" value="Genomic_DNA"/>
</dbReference>
<reference evidence="1" key="1">
    <citation type="journal article" date="2021" name="Proc. Natl. Acad. Sci. U.S.A.">
        <title>A Catalog of Tens of Thousands of Viruses from Human Metagenomes Reveals Hidden Associations with Chronic Diseases.</title>
        <authorList>
            <person name="Tisza M.J."/>
            <person name="Buck C.B."/>
        </authorList>
    </citation>
    <scope>NUCLEOTIDE SEQUENCE</scope>
    <source>
        <strain evidence="1">CtagO6</strain>
    </source>
</reference>
<proteinExistence type="predicted"/>
<sequence length="44" mass="4891">MTTVCPCGSLKLLQDRVSTTPLRGNRRQVVGLAIAVYAYYNTLF</sequence>
<evidence type="ECO:0000313" key="1">
    <source>
        <dbReference type="EMBL" id="DAD96316.1"/>
    </source>
</evidence>